<dbReference type="RefSeq" id="XP_009155794.1">
    <property type="nucleotide sequence ID" value="XM_009157546.1"/>
</dbReference>
<dbReference type="GeneID" id="20308113"/>
<accession>H6BX47</accession>
<name>H6BX47_EXODN</name>
<gene>
    <name evidence="1" type="ORF">HMPREF1120_03474</name>
</gene>
<evidence type="ECO:0000313" key="1">
    <source>
        <dbReference type="EMBL" id="EHY55333.1"/>
    </source>
</evidence>
<dbReference type="Proteomes" id="UP000007304">
    <property type="component" value="Unassembled WGS sequence"/>
</dbReference>
<dbReference type="HOGENOM" id="CLU_1578527_0_0_1"/>
<evidence type="ECO:0000313" key="2">
    <source>
        <dbReference type="Proteomes" id="UP000007304"/>
    </source>
</evidence>
<reference evidence="1" key="1">
    <citation type="submission" date="2011-07" db="EMBL/GenBank/DDBJ databases">
        <title>The Genome Sequence of Exophiala (Wangiella) dermatitidis NIH/UT8656.</title>
        <authorList>
            <consortium name="The Broad Institute Genome Sequencing Platform"/>
            <person name="Cuomo C."/>
            <person name="Wang Z."/>
            <person name="Hunicke-Smith S."/>
            <person name="Szanislo P.J."/>
            <person name="Earl A."/>
            <person name="Young S.K."/>
            <person name="Zeng Q."/>
            <person name="Gargeya S."/>
            <person name="Fitzgerald M."/>
            <person name="Haas B."/>
            <person name="Abouelleil A."/>
            <person name="Alvarado L."/>
            <person name="Arachchi H.M."/>
            <person name="Berlin A."/>
            <person name="Brown A."/>
            <person name="Chapman S.B."/>
            <person name="Chen Z."/>
            <person name="Dunbar C."/>
            <person name="Freedman E."/>
            <person name="Gearin G."/>
            <person name="Gellesch M."/>
            <person name="Goldberg J."/>
            <person name="Griggs A."/>
            <person name="Gujja S."/>
            <person name="Heiman D."/>
            <person name="Howarth C."/>
            <person name="Larson L."/>
            <person name="Lui A."/>
            <person name="MacDonald P.J.P."/>
            <person name="Montmayeur A."/>
            <person name="Murphy C."/>
            <person name="Neiman D."/>
            <person name="Pearson M."/>
            <person name="Priest M."/>
            <person name="Roberts A."/>
            <person name="Saif S."/>
            <person name="Shea T."/>
            <person name="Shenoy N."/>
            <person name="Sisk P."/>
            <person name="Stolte C."/>
            <person name="Sykes S."/>
            <person name="Wortman J."/>
            <person name="Nusbaum C."/>
            <person name="Birren B."/>
        </authorList>
    </citation>
    <scope>NUCLEOTIDE SEQUENCE</scope>
    <source>
        <strain evidence="1">NIH/UT8656</strain>
    </source>
</reference>
<dbReference type="InParanoid" id="H6BX47"/>
<keyword evidence="2" id="KW-1185">Reference proteome</keyword>
<dbReference type="EMBL" id="JH226132">
    <property type="protein sequence ID" value="EHY55333.1"/>
    <property type="molecule type" value="Genomic_DNA"/>
</dbReference>
<organism evidence="1 2">
    <name type="scientific">Exophiala dermatitidis (strain ATCC 34100 / CBS 525.76 / NIH/UT8656)</name>
    <name type="common">Black yeast</name>
    <name type="synonym">Wangiella dermatitidis</name>
    <dbReference type="NCBI Taxonomy" id="858893"/>
    <lineage>
        <taxon>Eukaryota</taxon>
        <taxon>Fungi</taxon>
        <taxon>Dikarya</taxon>
        <taxon>Ascomycota</taxon>
        <taxon>Pezizomycotina</taxon>
        <taxon>Eurotiomycetes</taxon>
        <taxon>Chaetothyriomycetidae</taxon>
        <taxon>Chaetothyriales</taxon>
        <taxon>Herpotrichiellaceae</taxon>
        <taxon>Exophiala</taxon>
    </lineage>
</organism>
<protein>
    <submittedName>
        <fullName evidence="1">Uncharacterized protein</fullName>
    </submittedName>
</protein>
<dbReference type="AlphaFoldDB" id="H6BX47"/>
<dbReference type="VEuPathDB" id="FungiDB:HMPREF1120_03474"/>
<sequence>MSRALVLFVHEMKPARNLNIPLPPLQILDLLFARGRLPNTVGKHVRLAEHPPPVAGFPADQEIRLVEFLRESRVHGLLLFPTFGRIGVRRSVWFDEHVIGAVPVRTCLLPVFTRVERLGIVFHPLHGWMRPCFVVPGPTVYVGGLCRYRHGRLCQYVETVWVGRKVDIS</sequence>
<proteinExistence type="predicted"/>